<keyword evidence="3" id="KW-0325">Glycoprotein</keyword>
<dbReference type="PROSITE" id="PS51854">
    <property type="entry name" value="CSPG"/>
    <property type="match status" value="2"/>
</dbReference>
<dbReference type="GO" id="GO:0009653">
    <property type="term" value="P:anatomical structure morphogenesis"/>
    <property type="evidence" value="ECO:0007669"/>
    <property type="project" value="TreeGrafter"/>
</dbReference>
<evidence type="ECO:0000313" key="5">
    <source>
        <dbReference type="EMBL" id="PIO19616.1"/>
    </source>
</evidence>
<dbReference type="PANTHER" id="PTHR45739:SF3">
    <property type="entry name" value="FRAS-RELATED EXTRACELLULAR MATRIX PROTEIN 1B PRECURSOR"/>
    <property type="match status" value="1"/>
</dbReference>
<organism evidence="5 6">
    <name type="scientific">Aquarana catesbeiana</name>
    <name type="common">American bullfrog</name>
    <name type="synonym">Rana catesbeiana</name>
    <dbReference type="NCBI Taxonomy" id="8400"/>
    <lineage>
        <taxon>Eukaryota</taxon>
        <taxon>Metazoa</taxon>
        <taxon>Chordata</taxon>
        <taxon>Craniata</taxon>
        <taxon>Vertebrata</taxon>
        <taxon>Euteleostomi</taxon>
        <taxon>Amphibia</taxon>
        <taxon>Batrachia</taxon>
        <taxon>Anura</taxon>
        <taxon>Neobatrachia</taxon>
        <taxon>Ranoidea</taxon>
        <taxon>Ranidae</taxon>
        <taxon>Aquarana</taxon>
    </lineage>
</organism>
<feature type="repeat" description="CSPG" evidence="4">
    <location>
        <begin position="56"/>
        <end position="150"/>
    </location>
</feature>
<reference evidence="6" key="1">
    <citation type="journal article" date="2017" name="Nat. Commun.">
        <title>The North American bullfrog draft genome provides insight into hormonal regulation of long noncoding RNA.</title>
        <authorList>
            <person name="Hammond S.A."/>
            <person name="Warren R.L."/>
            <person name="Vandervalk B.P."/>
            <person name="Kucuk E."/>
            <person name="Khan H."/>
            <person name="Gibb E.A."/>
            <person name="Pandoh P."/>
            <person name="Kirk H."/>
            <person name="Zhao Y."/>
            <person name="Jones M."/>
            <person name="Mungall A.J."/>
            <person name="Coope R."/>
            <person name="Pleasance S."/>
            <person name="Moore R.A."/>
            <person name="Holt R.A."/>
            <person name="Round J.M."/>
            <person name="Ohora S."/>
            <person name="Walle B.V."/>
            <person name="Veldhoen N."/>
            <person name="Helbing C.C."/>
            <person name="Birol I."/>
        </authorList>
    </citation>
    <scope>NUCLEOTIDE SEQUENCE [LARGE SCALE GENOMIC DNA]</scope>
</reference>
<dbReference type="Proteomes" id="UP000228934">
    <property type="component" value="Unassembled WGS sequence"/>
</dbReference>
<keyword evidence="6" id="KW-1185">Reference proteome</keyword>
<feature type="repeat" description="CSPG" evidence="4">
    <location>
        <begin position="297"/>
        <end position="388"/>
    </location>
</feature>
<dbReference type="InterPro" id="IPR039005">
    <property type="entry name" value="CSPG_rpt"/>
</dbReference>
<accession>A0A2G9QVN3</accession>
<dbReference type="PANTHER" id="PTHR45739">
    <property type="entry name" value="MATRIX PROTEIN, PUTATIVE-RELATED"/>
    <property type="match status" value="1"/>
</dbReference>
<dbReference type="AlphaFoldDB" id="A0A2G9QVN3"/>
<dbReference type="Pfam" id="PF16184">
    <property type="entry name" value="Cadherin_3"/>
    <property type="match status" value="3"/>
</dbReference>
<evidence type="ECO:0000256" key="3">
    <source>
        <dbReference type="ARBA" id="ARBA00023180"/>
    </source>
</evidence>
<protein>
    <submittedName>
        <fullName evidence="5">Uncharacterized protein</fullName>
    </submittedName>
</protein>
<keyword evidence="2" id="KW-0677">Repeat</keyword>
<gene>
    <name evidence="5" type="ORF">AB205_0117520</name>
</gene>
<sequence length="400" mass="44865">SKAFVVTVQDIKDGVVRYHHDDSDTTKDFIVFRIFDGKHSIRHKFPINILPKDDSPPFLVNNVGFELLEGASILIEKDMLLATDMDSSDDHILYNITRPPTAGELVKRYSSESPGVPVLTFLQRDLFRGLIYYRHFGEEIFQDSFEFVLSDSHQPPNYSDKHVVVILITSVKDQLPKEVSGSTRHLIVKENVVTRIGRNQLHFTDTESPHSQLLIQDAGKLILVDTAKTLEKDPLIPSLNAFTQEAVTHLKVAYMPPIHDIGPNPMYVQFEFSVSDEDGGKLTGLLFNITVMPVDDQTPKIFTSPVRTEEGASSLITGENIDISDVDTKEEDLRIILKSRPLHGNLELRGVILPEGGSFNLEDLRALKVRYQHDDSESYEDVIVFTVTDGNNEANGVLGV</sequence>
<keyword evidence="1" id="KW-0732">Signal</keyword>
<proteinExistence type="predicted"/>
<dbReference type="InterPro" id="IPR051561">
    <property type="entry name" value="FRAS1_ECM"/>
</dbReference>
<evidence type="ECO:0000256" key="2">
    <source>
        <dbReference type="ARBA" id="ARBA00022737"/>
    </source>
</evidence>
<dbReference type="OrthoDB" id="430044at2759"/>
<feature type="non-terminal residue" evidence="5">
    <location>
        <position position="1"/>
    </location>
</feature>
<evidence type="ECO:0000256" key="1">
    <source>
        <dbReference type="ARBA" id="ARBA00022729"/>
    </source>
</evidence>
<evidence type="ECO:0000313" key="6">
    <source>
        <dbReference type="Proteomes" id="UP000228934"/>
    </source>
</evidence>
<name>A0A2G9QVN3_AQUCT</name>
<feature type="non-terminal residue" evidence="5">
    <location>
        <position position="400"/>
    </location>
</feature>
<evidence type="ECO:0000256" key="4">
    <source>
        <dbReference type="PROSITE-ProRule" id="PRU01201"/>
    </source>
</evidence>
<dbReference type="EMBL" id="KV945052">
    <property type="protein sequence ID" value="PIO19616.1"/>
    <property type="molecule type" value="Genomic_DNA"/>
</dbReference>